<evidence type="ECO:0000256" key="4">
    <source>
        <dbReference type="ARBA" id="ARBA00022723"/>
    </source>
</evidence>
<keyword evidence="6 10" id="KW-0408">Iron</keyword>
<dbReference type="OrthoDB" id="4243at2759"/>
<sequence length="264" mass="30056">MSTATHTPSEEPAKCPVDHTALKHLLPEPPAAPHPIPDGAQPSEYPVDRNTNKHLLPNSPAPVPATATSCDSEAMNPTKNMPRVSQNSPSPGQRIPLSTGRVVSSIPKAGDTTEQVWIYPSEQMFFNAMRRKNWDPQERDMSIIVPIHNAVNEQAWRKILQFEALHTTSCNRPKLLKFQGRPKDITPKARIYSWLGYTLPFDRHDWVIDRCGKRVTYVIDFYSGKPDPRSPEKPSFFLDVRPAANSISGVWDRIRMTWERRQWM</sequence>
<keyword evidence="7 10" id="KW-0496">Mitochondrion</keyword>
<evidence type="ECO:0000256" key="8">
    <source>
        <dbReference type="ARBA" id="ARBA00023136"/>
    </source>
</evidence>
<keyword evidence="4 10" id="KW-0479">Metal-binding</keyword>
<evidence type="ECO:0000256" key="5">
    <source>
        <dbReference type="ARBA" id="ARBA00022792"/>
    </source>
</evidence>
<comment type="similarity">
    <text evidence="2 10">Belongs to the cytochrome c-type heme lyase family.</text>
</comment>
<dbReference type="GO" id="GO:0046872">
    <property type="term" value="F:metal ion binding"/>
    <property type="evidence" value="ECO:0007669"/>
    <property type="project" value="UniProtKB-KW"/>
</dbReference>
<evidence type="ECO:0000256" key="3">
    <source>
        <dbReference type="ARBA" id="ARBA00022617"/>
    </source>
</evidence>
<dbReference type="EC" id="4.4.1.17" evidence="10"/>
<dbReference type="PROSITE" id="PS00822">
    <property type="entry name" value="CYTO_HEME_LYASE_2"/>
    <property type="match status" value="1"/>
</dbReference>
<name>A0A433DGL3_9FUNG</name>
<keyword evidence="8 10" id="KW-0472">Membrane</keyword>
<feature type="compositionally biased region" description="Basic and acidic residues" evidence="11">
    <location>
        <begin position="8"/>
        <end position="21"/>
    </location>
</feature>
<dbReference type="InterPro" id="IPR000511">
    <property type="entry name" value="Holocyt_c/c1_synthase"/>
</dbReference>
<gene>
    <name evidence="12" type="ORF">BC936DRAFT_140806</name>
</gene>
<dbReference type="PANTHER" id="PTHR12743">
    <property type="entry name" value="CYTOCHROME C1 HEME LYASE"/>
    <property type="match status" value="1"/>
</dbReference>
<accession>A0A433DGL3</accession>
<evidence type="ECO:0000256" key="6">
    <source>
        <dbReference type="ARBA" id="ARBA00023004"/>
    </source>
</evidence>
<keyword evidence="13" id="KW-1185">Reference proteome</keyword>
<protein>
    <recommendedName>
        <fullName evidence="10">Holocytochrome c-type synthase</fullName>
        <ecNumber evidence="10">4.4.1.17</ecNumber>
    </recommendedName>
</protein>
<comment type="function">
    <text evidence="10">Lyase that catalyzes the covalent linking of the heme group to the cytochrome C apoprotein to produce the mature functional cytochrome.</text>
</comment>
<dbReference type="Proteomes" id="UP000268093">
    <property type="component" value="Unassembled WGS sequence"/>
</dbReference>
<dbReference type="EMBL" id="RBNI01001795">
    <property type="protein sequence ID" value="RUP49978.1"/>
    <property type="molecule type" value="Genomic_DNA"/>
</dbReference>
<evidence type="ECO:0000313" key="12">
    <source>
        <dbReference type="EMBL" id="RUP49978.1"/>
    </source>
</evidence>
<dbReference type="Pfam" id="PF01265">
    <property type="entry name" value="Cyto_heme_lyase"/>
    <property type="match status" value="1"/>
</dbReference>
<keyword evidence="3 10" id="KW-0349">Heme</keyword>
<evidence type="ECO:0000256" key="9">
    <source>
        <dbReference type="ARBA" id="ARBA00023239"/>
    </source>
</evidence>
<feature type="compositionally biased region" description="Polar residues" evidence="11">
    <location>
        <begin position="66"/>
        <end position="91"/>
    </location>
</feature>
<dbReference type="PANTHER" id="PTHR12743:SF0">
    <property type="entry name" value="HOLOCYTOCHROME C-TYPE SYNTHASE"/>
    <property type="match status" value="1"/>
</dbReference>
<comment type="catalytic activity">
    <reaction evidence="10">
        <text>holo-[cytochrome c] = apo-[cytochrome c] + heme b</text>
        <dbReference type="Rhea" id="RHEA:22648"/>
        <dbReference type="Rhea" id="RHEA-COMP:10725"/>
        <dbReference type="Rhea" id="RHEA-COMP:10726"/>
        <dbReference type="ChEBI" id="CHEBI:29950"/>
        <dbReference type="ChEBI" id="CHEBI:60344"/>
        <dbReference type="ChEBI" id="CHEBI:83739"/>
        <dbReference type="EC" id="4.4.1.17"/>
    </reaction>
</comment>
<evidence type="ECO:0000256" key="11">
    <source>
        <dbReference type="SAM" id="MobiDB-lite"/>
    </source>
</evidence>
<feature type="region of interest" description="Disordered" evidence="11">
    <location>
        <begin position="1"/>
        <end position="98"/>
    </location>
</feature>
<evidence type="ECO:0000256" key="7">
    <source>
        <dbReference type="ARBA" id="ARBA00023128"/>
    </source>
</evidence>
<comment type="caution">
    <text evidence="12">The sequence shown here is derived from an EMBL/GenBank/DDBJ whole genome shotgun (WGS) entry which is preliminary data.</text>
</comment>
<organism evidence="12 13">
    <name type="scientific">Jimgerdemannia flammicorona</name>
    <dbReference type="NCBI Taxonomy" id="994334"/>
    <lineage>
        <taxon>Eukaryota</taxon>
        <taxon>Fungi</taxon>
        <taxon>Fungi incertae sedis</taxon>
        <taxon>Mucoromycota</taxon>
        <taxon>Mucoromycotina</taxon>
        <taxon>Endogonomycetes</taxon>
        <taxon>Endogonales</taxon>
        <taxon>Endogonaceae</taxon>
        <taxon>Jimgerdemannia</taxon>
    </lineage>
</organism>
<feature type="compositionally biased region" description="Pro residues" evidence="11">
    <location>
        <begin position="27"/>
        <end position="36"/>
    </location>
</feature>
<proteinExistence type="inferred from homology"/>
<evidence type="ECO:0000313" key="13">
    <source>
        <dbReference type="Proteomes" id="UP000268093"/>
    </source>
</evidence>
<evidence type="ECO:0000256" key="10">
    <source>
        <dbReference type="RuleBase" id="RU363130"/>
    </source>
</evidence>
<evidence type="ECO:0000256" key="1">
    <source>
        <dbReference type="ARBA" id="ARBA00004273"/>
    </source>
</evidence>
<evidence type="ECO:0000256" key="2">
    <source>
        <dbReference type="ARBA" id="ARBA00007255"/>
    </source>
</evidence>
<dbReference type="GO" id="GO:0004408">
    <property type="term" value="F:holocytochrome-c synthase activity"/>
    <property type="evidence" value="ECO:0007669"/>
    <property type="project" value="UniProtKB-EC"/>
</dbReference>
<dbReference type="GO" id="GO:0005743">
    <property type="term" value="C:mitochondrial inner membrane"/>
    <property type="evidence" value="ECO:0007669"/>
    <property type="project" value="UniProtKB-SubCell"/>
</dbReference>
<reference evidence="12 13" key="1">
    <citation type="journal article" date="2018" name="New Phytol.">
        <title>Phylogenomics of Endogonaceae and evolution of mycorrhizas within Mucoromycota.</title>
        <authorList>
            <person name="Chang Y."/>
            <person name="Desiro A."/>
            <person name="Na H."/>
            <person name="Sandor L."/>
            <person name="Lipzen A."/>
            <person name="Clum A."/>
            <person name="Barry K."/>
            <person name="Grigoriev I.V."/>
            <person name="Martin F.M."/>
            <person name="Stajich J.E."/>
            <person name="Smith M.E."/>
            <person name="Bonito G."/>
            <person name="Spatafora J.W."/>
        </authorList>
    </citation>
    <scope>NUCLEOTIDE SEQUENCE [LARGE SCALE GENOMIC DNA]</scope>
    <source>
        <strain evidence="12 13">GMNB39</strain>
    </source>
</reference>
<keyword evidence="5 10" id="KW-0999">Mitochondrion inner membrane</keyword>
<keyword evidence="9 10" id="KW-0456">Lyase</keyword>
<comment type="subcellular location">
    <subcellularLocation>
        <location evidence="1 10">Mitochondrion inner membrane</location>
    </subcellularLocation>
</comment>
<dbReference type="AlphaFoldDB" id="A0A433DGL3"/>